<protein>
    <submittedName>
        <fullName evidence="3">Lipase</fullName>
    </submittedName>
</protein>
<keyword evidence="4" id="KW-1185">Reference proteome</keyword>
<gene>
    <name evidence="3" type="ORF">ASJ30_11380</name>
</gene>
<name>A0A1L3MIA1_9MICO</name>
<dbReference type="PANTHER" id="PTHR34853">
    <property type="match status" value="1"/>
</dbReference>
<evidence type="ECO:0000313" key="4">
    <source>
        <dbReference type="Proteomes" id="UP000182938"/>
    </source>
</evidence>
<dbReference type="Gene3D" id="1.10.260.130">
    <property type="match status" value="1"/>
</dbReference>
<feature type="chain" id="PRO_5013199384" evidence="2">
    <location>
        <begin position="29"/>
        <end position="423"/>
    </location>
</feature>
<feature type="region of interest" description="Disordered" evidence="1">
    <location>
        <begin position="35"/>
        <end position="64"/>
    </location>
</feature>
<dbReference type="AlphaFoldDB" id="A0A1L3MIA1"/>
<dbReference type="PIRSF" id="PIRSF029171">
    <property type="entry name" value="Esterase_LipA"/>
    <property type="match status" value="1"/>
</dbReference>
<dbReference type="Pfam" id="PF03583">
    <property type="entry name" value="LIP"/>
    <property type="match status" value="1"/>
</dbReference>
<dbReference type="PANTHER" id="PTHR34853:SF1">
    <property type="entry name" value="LIPASE 5"/>
    <property type="match status" value="1"/>
</dbReference>
<organism evidence="3 4">
    <name type="scientific">Janibacter indicus</name>
    <dbReference type="NCBI Taxonomy" id="857417"/>
    <lineage>
        <taxon>Bacteria</taxon>
        <taxon>Bacillati</taxon>
        <taxon>Actinomycetota</taxon>
        <taxon>Actinomycetes</taxon>
        <taxon>Micrococcales</taxon>
        <taxon>Intrasporangiaceae</taxon>
        <taxon>Janibacter</taxon>
    </lineage>
</organism>
<reference evidence="3 4" key="1">
    <citation type="submission" date="2015-11" db="EMBL/GenBank/DDBJ databases">
        <authorList>
            <person name="Zhang Y."/>
            <person name="Guo Z."/>
        </authorList>
    </citation>
    <scope>NUCLEOTIDE SEQUENCE [LARGE SCALE GENOMIC DNA]</scope>
    <source>
        <strain evidence="3 4">YFY001</strain>
    </source>
</reference>
<dbReference type="GO" id="GO:0016042">
    <property type="term" value="P:lipid catabolic process"/>
    <property type="evidence" value="ECO:0007669"/>
    <property type="project" value="InterPro"/>
</dbReference>
<sequence length="423" mass="43793">MISMKKRAVTAAALAVAVGLPLAGNAVAGPHDVPGTAGAATVTDTPEPTRPAFYEPPASIPSTPGTIIRSEPAPLLLDPFDLSSSVVTATRVMYSSTDGDGTPIAVTGTVFVPKTAYSGSSARPLISYAPGTQGMGDKCAPSRQMESLVEYEGIGITPNVARGYAVAITDYQGLGTPGTHSYMARKPQGQAVLDMARAVQNLQGSGITKANPVGLMGYSQGGGAAAAAAELAGSYAPELNIKGSAIGAPPADLAKVGANIDGTTYSLFALFATLGVATAEHVDTKPHFNAQGQELASKVEGDCVFDLFSYANLDSSKYTTSGKKLKELLDEEPFKTAIADQRIGKLKPNAPVQINHSIGDDVIPYGVGKQLGSDWCDKGTRVTFNAGVVPTHVGGMPGHIAKSMVFFEDRFAGRNQLSSCWRL</sequence>
<evidence type="ECO:0000256" key="2">
    <source>
        <dbReference type="SAM" id="SignalP"/>
    </source>
</evidence>
<keyword evidence="2" id="KW-0732">Signal</keyword>
<dbReference type="SUPFAM" id="SSF53474">
    <property type="entry name" value="alpha/beta-Hydrolases"/>
    <property type="match status" value="1"/>
</dbReference>
<evidence type="ECO:0000313" key="3">
    <source>
        <dbReference type="EMBL" id="APH02049.1"/>
    </source>
</evidence>
<dbReference type="Gene3D" id="3.40.50.1820">
    <property type="entry name" value="alpha/beta hydrolase"/>
    <property type="match status" value="1"/>
</dbReference>
<dbReference type="GO" id="GO:0004806">
    <property type="term" value="F:triacylglycerol lipase activity"/>
    <property type="evidence" value="ECO:0007669"/>
    <property type="project" value="InterPro"/>
</dbReference>
<dbReference type="InterPro" id="IPR029058">
    <property type="entry name" value="AB_hydrolase_fold"/>
</dbReference>
<dbReference type="InterPro" id="IPR005152">
    <property type="entry name" value="Lipase_secreted"/>
</dbReference>
<feature type="signal peptide" evidence="2">
    <location>
        <begin position="1"/>
        <end position="28"/>
    </location>
</feature>
<accession>A0A1L3MIA1</accession>
<evidence type="ECO:0000256" key="1">
    <source>
        <dbReference type="SAM" id="MobiDB-lite"/>
    </source>
</evidence>
<dbReference type="EMBL" id="CP013290">
    <property type="protein sequence ID" value="APH02049.1"/>
    <property type="molecule type" value="Genomic_DNA"/>
</dbReference>
<dbReference type="KEGG" id="jte:ASJ30_11380"/>
<proteinExistence type="predicted"/>
<dbReference type="Proteomes" id="UP000182938">
    <property type="component" value="Chromosome"/>
</dbReference>